<gene>
    <name evidence="1" type="ORF">GJB61_03095</name>
</gene>
<comment type="caution">
    <text evidence="1">The sequence shown here is derived from an EMBL/GenBank/DDBJ whole genome shotgun (WGS) entry which is preliminary data.</text>
</comment>
<dbReference type="RefSeq" id="WP_154116980.1">
    <property type="nucleotide sequence ID" value="NZ_WJXB01000001.1"/>
</dbReference>
<evidence type="ECO:0000313" key="1">
    <source>
        <dbReference type="EMBL" id="MRN51985.1"/>
    </source>
</evidence>
<sequence length="115" mass="13289">MEYKVNKGFVKYEGVLYPKGSFFNADPSEVQHLSSKDIILAQDFPAEDQIQKTNLLTGEQEELHELPTVEEFSKLKASRQKELLLELEIEPDSNEELRLQQYSDYYDQADSNEGV</sequence>
<organism evidence="1 2">
    <name type="scientific">Paenibacillus monticola</name>
    <dbReference type="NCBI Taxonomy" id="2666075"/>
    <lineage>
        <taxon>Bacteria</taxon>
        <taxon>Bacillati</taxon>
        <taxon>Bacillota</taxon>
        <taxon>Bacilli</taxon>
        <taxon>Bacillales</taxon>
        <taxon>Paenibacillaceae</taxon>
        <taxon>Paenibacillus</taxon>
    </lineage>
</organism>
<dbReference type="Proteomes" id="UP000463051">
    <property type="component" value="Unassembled WGS sequence"/>
</dbReference>
<dbReference type="EMBL" id="WJXB01000001">
    <property type="protein sequence ID" value="MRN51985.1"/>
    <property type="molecule type" value="Genomic_DNA"/>
</dbReference>
<dbReference type="AlphaFoldDB" id="A0A7X2L0D8"/>
<accession>A0A7X2L0D8</accession>
<name>A0A7X2L0D8_9BACL</name>
<proteinExistence type="predicted"/>
<keyword evidence="2" id="KW-1185">Reference proteome</keyword>
<evidence type="ECO:0000313" key="2">
    <source>
        <dbReference type="Proteomes" id="UP000463051"/>
    </source>
</evidence>
<reference evidence="1 2" key="1">
    <citation type="submission" date="2019-11" db="EMBL/GenBank/DDBJ databases">
        <title>Paenibacillus monticola sp. nov., a novel PGPR strain isolated from mountain sample in China.</title>
        <authorList>
            <person name="Zhao Q."/>
            <person name="Li H.-P."/>
            <person name="Zhang J.-L."/>
        </authorList>
    </citation>
    <scope>NUCLEOTIDE SEQUENCE [LARGE SCALE GENOMIC DNA]</scope>
    <source>
        <strain evidence="1 2">LC-T2</strain>
    </source>
</reference>
<protein>
    <submittedName>
        <fullName evidence="1">Uncharacterized protein</fullName>
    </submittedName>
</protein>